<dbReference type="Proteomes" id="UP000276603">
    <property type="component" value="Unassembled WGS sequence"/>
</dbReference>
<proteinExistence type="predicted"/>
<comment type="caution">
    <text evidence="1">The sequence shown here is derived from an EMBL/GenBank/DDBJ whole genome shotgun (WGS) entry which is preliminary data.</text>
</comment>
<evidence type="ECO:0000313" key="2">
    <source>
        <dbReference type="Proteomes" id="UP000276603"/>
    </source>
</evidence>
<reference evidence="1 2" key="1">
    <citation type="submission" date="2018-10" db="EMBL/GenBank/DDBJ databases">
        <title>Ulvibacterium marinum gen. nov., sp. nov., a novel marine bacterium of the family Flavobacteriaceae, isolated from a culture of the green alga Ulva prolifera.</title>
        <authorList>
            <person name="Zhang Z."/>
        </authorList>
    </citation>
    <scope>NUCLEOTIDE SEQUENCE [LARGE SCALE GENOMIC DNA]</scope>
    <source>
        <strain evidence="1 2">CCMM003</strain>
    </source>
</reference>
<evidence type="ECO:0000313" key="1">
    <source>
        <dbReference type="EMBL" id="RKN78025.1"/>
    </source>
</evidence>
<dbReference type="EMBL" id="RBCJ01000005">
    <property type="protein sequence ID" value="RKN78025.1"/>
    <property type="molecule type" value="Genomic_DNA"/>
</dbReference>
<sequence length="63" mass="7510">MIVPDYYSVLVKESFLEIPKFRVFCFNVFRTRIKAKGNPERYPPRYKKAPAFCQGSLFPSFRK</sequence>
<gene>
    <name evidence="1" type="ORF">D7Z94_22715</name>
</gene>
<name>A0A3B0BX16_9FLAO</name>
<organism evidence="1 2">
    <name type="scientific">Ulvibacterium marinum</name>
    <dbReference type="NCBI Taxonomy" id="2419782"/>
    <lineage>
        <taxon>Bacteria</taxon>
        <taxon>Pseudomonadati</taxon>
        <taxon>Bacteroidota</taxon>
        <taxon>Flavobacteriia</taxon>
        <taxon>Flavobacteriales</taxon>
        <taxon>Flavobacteriaceae</taxon>
        <taxon>Ulvibacterium</taxon>
    </lineage>
</organism>
<protein>
    <submittedName>
        <fullName evidence="1">Uncharacterized protein</fullName>
    </submittedName>
</protein>
<keyword evidence="2" id="KW-1185">Reference proteome</keyword>
<dbReference type="AlphaFoldDB" id="A0A3B0BX16"/>
<accession>A0A3B0BX16</accession>